<protein>
    <recommendedName>
        <fullName evidence="1">DUF7781 domain-containing protein</fullName>
    </recommendedName>
</protein>
<feature type="domain" description="DUF7781" evidence="1">
    <location>
        <begin position="34"/>
        <end position="205"/>
    </location>
</feature>
<evidence type="ECO:0000259" key="1">
    <source>
        <dbReference type="Pfam" id="PF25003"/>
    </source>
</evidence>
<proteinExistence type="predicted"/>
<name>A0A2I0VW90_9ASPA</name>
<keyword evidence="3" id="KW-1185">Reference proteome</keyword>
<dbReference type="EMBL" id="KZ503169">
    <property type="protein sequence ID" value="PKU67674.1"/>
    <property type="molecule type" value="Genomic_DNA"/>
</dbReference>
<dbReference type="PANTHER" id="PTHR35710:SF1">
    <property type="entry name" value="OBP3-RESPONSIVE PROTEIN 4 (ORG4)"/>
    <property type="match status" value="1"/>
</dbReference>
<reference evidence="2 3" key="1">
    <citation type="journal article" date="2016" name="Sci. Rep.">
        <title>The Dendrobium catenatum Lindl. genome sequence provides insights into polysaccharide synthase, floral development and adaptive evolution.</title>
        <authorList>
            <person name="Zhang G.Q."/>
            <person name="Xu Q."/>
            <person name="Bian C."/>
            <person name="Tsai W.C."/>
            <person name="Yeh C.M."/>
            <person name="Liu K.W."/>
            <person name="Yoshida K."/>
            <person name="Zhang L.S."/>
            <person name="Chang S.B."/>
            <person name="Chen F."/>
            <person name="Shi Y."/>
            <person name="Su Y.Y."/>
            <person name="Zhang Y.Q."/>
            <person name="Chen L.J."/>
            <person name="Yin Y."/>
            <person name="Lin M."/>
            <person name="Huang H."/>
            <person name="Deng H."/>
            <person name="Wang Z.W."/>
            <person name="Zhu S.L."/>
            <person name="Zhao X."/>
            <person name="Deng C."/>
            <person name="Niu S.C."/>
            <person name="Huang J."/>
            <person name="Wang M."/>
            <person name="Liu G.H."/>
            <person name="Yang H.J."/>
            <person name="Xiao X.J."/>
            <person name="Hsiao Y.Y."/>
            <person name="Wu W.L."/>
            <person name="Chen Y.Y."/>
            <person name="Mitsuda N."/>
            <person name="Ohme-Takagi M."/>
            <person name="Luo Y.B."/>
            <person name="Van de Peer Y."/>
            <person name="Liu Z.J."/>
        </authorList>
    </citation>
    <scope>NUCLEOTIDE SEQUENCE [LARGE SCALE GENOMIC DNA]</scope>
    <source>
        <tissue evidence="2">The whole plant</tissue>
    </source>
</reference>
<dbReference type="InterPro" id="IPR056683">
    <property type="entry name" value="DUF7781"/>
</dbReference>
<evidence type="ECO:0000313" key="2">
    <source>
        <dbReference type="EMBL" id="PKU67674.1"/>
    </source>
</evidence>
<accession>A0A2I0VW90</accession>
<reference evidence="2 3" key="2">
    <citation type="journal article" date="2017" name="Nature">
        <title>The Apostasia genome and the evolution of orchids.</title>
        <authorList>
            <person name="Zhang G.Q."/>
            <person name="Liu K.W."/>
            <person name="Li Z."/>
            <person name="Lohaus R."/>
            <person name="Hsiao Y.Y."/>
            <person name="Niu S.C."/>
            <person name="Wang J.Y."/>
            <person name="Lin Y.C."/>
            <person name="Xu Q."/>
            <person name="Chen L.J."/>
            <person name="Yoshida K."/>
            <person name="Fujiwara S."/>
            <person name="Wang Z.W."/>
            <person name="Zhang Y.Q."/>
            <person name="Mitsuda N."/>
            <person name="Wang M."/>
            <person name="Liu G.H."/>
            <person name="Pecoraro L."/>
            <person name="Huang H.X."/>
            <person name="Xiao X.J."/>
            <person name="Lin M."/>
            <person name="Wu X.Y."/>
            <person name="Wu W.L."/>
            <person name="Chen Y.Y."/>
            <person name="Chang S.B."/>
            <person name="Sakamoto S."/>
            <person name="Ohme-Takagi M."/>
            <person name="Yagi M."/>
            <person name="Zeng S.J."/>
            <person name="Shen C.Y."/>
            <person name="Yeh C.M."/>
            <person name="Luo Y.B."/>
            <person name="Tsai W.C."/>
            <person name="Van de Peer Y."/>
            <person name="Liu Z.J."/>
        </authorList>
    </citation>
    <scope>NUCLEOTIDE SEQUENCE [LARGE SCALE GENOMIC DNA]</scope>
    <source>
        <tissue evidence="2">The whole plant</tissue>
    </source>
</reference>
<dbReference type="Pfam" id="PF25003">
    <property type="entry name" value="DUF7781"/>
    <property type="match status" value="1"/>
</dbReference>
<evidence type="ECO:0000313" key="3">
    <source>
        <dbReference type="Proteomes" id="UP000233837"/>
    </source>
</evidence>
<dbReference type="AlphaFoldDB" id="A0A2I0VW90"/>
<organism evidence="2 3">
    <name type="scientific">Dendrobium catenatum</name>
    <dbReference type="NCBI Taxonomy" id="906689"/>
    <lineage>
        <taxon>Eukaryota</taxon>
        <taxon>Viridiplantae</taxon>
        <taxon>Streptophyta</taxon>
        <taxon>Embryophyta</taxon>
        <taxon>Tracheophyta</taxon>
        <taxon>Spermatophyta</taxon>
        <taxon>Magnoliopsida</taxon>
        <taxon>Liliopsida</taxon>
        <taxon>Asparagales</taxon>
        <taxon>Orchidaceae</taxon>
        <taxon>Epidendroideae</taxon>
        <taxon>Malaxideae</taxon>
        <taxon>Dendrobiinae</taxon>
        <taxon>Dendrobium</taxon>
    </lineage>
</organism>
<sequence>MRLCWPKGFQSELSYAFMASNPNHRTEESDNSSSLEDLYSINVVPSELFFKFRKEIQGFRLGLNLEFFNFEVNEFETKLVLKPLAHDRRWKFIFEPIHGDIRLLSKKIPVAKYLNLQVGVGHNFHTNATGWKWKLSTSLGGDGISQIRNKTSVSLFPGFDVRIGWRAEYIFPQIQGAVGTGEPMLDMDFGRLRASIDRVETILTHAS</sequence>
<dbReference type="PANTHER" id="PTHR35710">
    <property type="entry name" value="OBP3-RESPONSIVE PROTEIN 4 (ORG4)"/>
    <property type="match status" value="1"/>
</dbReference>
<dbReference type="Proteomes" id="UP000233837">
    <property type="component" value="Unassembled WGS sequence"/>
</dbReference>
<gene>
    <name evidence="2" type="ORF">MA16_Dca023226</name>
</gene>
<dbReference type="OrthoDB" id="1852071at2759"/>